<dbReference type="Proteomes" id="UP000198559">
    <property type="component" value="Unassembled WGS sequence"/>
</dbReference>
<sequence>MAELTKKNQQSFDEFKNSLIKSQESNNHKILSKVNRAQETTFNKISALFESKKQKIKESRSANEVFELLGISLWDSKPQATIRYQGKTSIVGINSIRIGWKVIDIDFDKEKITIVKNGQKHTLEKIK</sequence>
<reference evidence="2" key="1">
    <citation type="submission" date="2016-06" db="EMBL/GenBank/DDBJ databases">
        <authorList>
            <person name="Petersen J."/>
            <person name="Sayavedra L."/>
        </authorList>
    </citation>
    <scope>NUCLEOTIDE SEQUENCE [LARGE SCALE GENOMIC DNA]</scope>
    <source>
        <strain evidence="2">BazSymB</strain>
    </source>
</reference>
<protein>
    <submittedName>
        <fullName evidence="1">Uncharacterized protein</fullName>
    </submittedName>
</protein>
<evidence type="ECO:0000313" key="2">
    <source>
        <dbReference type="Proteomes" id="UP000198559"/>
    </source>
</evidence>
<gene>
    <name evidence="1" type="ORF">BAZSYMB_SCAFFOLD00088_4</name>
</gene>
<accession>A0A1H6L555</accession>
<dbReference type="AlphaFoldDB" id="A0A1H6L555"/>
<proteinExistence type="predicted"/>
<organism evidence="1 2">
    <name type="scientific">Bathymodiolus azoricus thioautotrophic gill symbiont</name>
    <dbReference type="NCBI Taxonomy" id="235205"/>
    <lineage>
        <taxon>Bacteria</taxon>
        <taxon>Pseudomonadati</taxon>
        <taxon>Pseudomonadota</taxon>
        <taxon>Gammaproteobacteria</taxon>
        <taxon>sulfur-oxidizing symbionts</taxon>
    </lineage>
</organism>
<name>A0A1H6L555_9GAMM</name>
<dbReference type="EMBL" id="CVUD02000144">
    <property type="protein sequence ID" value="SEH79451.1"/>
    <property type="molecule type" value="Genomic_DNA"/>
</dbReference>
<evidence type="ECO:0000313" key="1">
    <source>
        <dbReference type="EMBL" id="SEH79451.1"/>
    </source>
</evidence>